<reference evidence="2 3" key="1">
    <citation type="submission" date="2020-08" db="EMBL/GenBank/DDBJ databases">
        <title>Sequencing the genomes of 1000 actinobacteria strains.</title>
        <authorList>
            <person name="Klenk H.-P."/>
        </authorList>
    </citation>
    <scope>NUCLEOTIDE SEQUENCE [LARGE SCALE GENOMIC DNA]</scope>
    <source>
        <strain evidence="2 3">DSM 45507</strain>
    </source>
</reference>
<dbReference type="SUPFAM" id="SSF52507">
    <property type="entry name" value="Homo-oligomeric flavin-containing Cys decarboxylases, HFCD"/>
    <property type="match status" value="1"/>
</dbReference>
<sequence>MEPHEGTRGVLYVIACAAPAAADLHHLVPMAQAAGWQAHVVTTPMGERFVDVPELERLTGDLVRSTYRMPQDPKGLPPADAVIVAPATFNTINKWANGIADTFAVGLLCEVMGFGVPILAVPLLKDALARHLAFQRSLDALREMGVRILFDPAAPPQSRMPSWERIMQELHTVVGERLTQG</sequence>
<keyword evidence="3" id="KW-1185">Reference proteome</keyword>
<dbReference type="AlphaFoldDB" id="A0A7W9G6I4"/>
<organism evidence="2 3">
    <name type="scientific">Nonomuraea jabiensis</name>
    <dbReference type="NCBI Taxonomy" id="882448"/>
    <lineage>
        <taxon>Bacteria</taxon>
        <taxon>Bacillati</taxon>
        <taxon>Actinomycetota</taxon>
        <taxon>Actinomycetes</taxon>
        <taxon>Streptosporangiales</taxon>
        <taxon>Streptosporangiaceae</taxon>
        <taxon>Nonomuraea</taxon>
    </lineage>
</organism>
<protein>
    <submittedName>
        <fullName evidence="2">Phosphopantothenoylcysteine synthetase/decarboxylase</fullName>
    </submittedName>
</protein>
<dbReference type="GO" id="GO:0003824">
    <property type="term" value="F:catalytic activity"/>
    <property type="evidence" value="ECO:0007669"/>
    <property type="project" value="InterPro"/>
</dbReference>
<dbReference type="RefSeq" id="WP_185071614.1">
    <property type="nucleotide sequence ID" value="NZ_JACHMB010000001.1"/>
</dbReference>
<evidence type="ECO:0000313" key="3">
    <source>
        <dbReference type="Proteomes" id="UP000579153"/>
    </source>
</evidence>
<dbReference type="InterPro" id="IPR003382">
    <property type="entry name" value="Flavoprotein"/>
</dbReference>
<accession>A0A7W9G6I4</accession>
<gene>
    <name evidence="2" type="ORF">HD596_004896</name>
</gene>
<proteinExistence type="predicted"/>
<evidence type="ECO:0000259" key="1">
    <source>
        <dbReference type="Pfam" id="PF02441"/>
    </source>
</evidence>
<dbReference type="InterPro" id="IPR036551">
    <property type="entry name" value="Flavin_trans-like"/>
</dbReference>
<name>A0A7W9G6I4_9ACTN</name>
<comment type="caution">
    <text evidence="2">The sequence shown here is derived from an EMBL/GenBank/DDBJ whole genome shotgun (WGS) entry which is preliminary data.</text>
</comment>
<feature type="domain" description="Flavoprotein" evidence="1">
    <location>
        <begin position="13"/>
        <end position="104"/>
    </location>
</feature>
<dbReference type="Proteomes" id="UP000579153">
    <property type="component" value="Unassembled WGS sequence"/>
</dbReference>
<dbReference type="EMBL" id="JACHMB010000001">
    <property type="protein sequence ID" value="MBB5778140.1"/>
    <property type="molecule type" value="Genomic_DNA"/>
</dbReference>
<dbReference type="Gene3D" id="3.40.50.1950">
    <property type="entry name" value="Flavin prenyltransferase-like"/>
    <property type="match status" value="1"/>
</dbReference>
<evidence type="ECO:0000313" key="2">
    <source>
        <dbReference type="EMBL" id="MBB5778140.1"/>
    </source>
</evidence>
<dbReference type="Pfam" id="PF02441">
    <property type="entry name" value="Flavoprotein"/>
    <property type="match status" value="1"/>
</dbReference>